<dbReference type="InterPro" id="IPR013155">
    <property type="entry name" value="M/V/L/I-tRNA-synth_anticd-bd"/>
</dbReference>
<accession>A0A346E0D9</accession>
<dbReference type="Gene3D" id="1.10.730.20">
    <property type="match status" value="1"/>
</dbReference>
<evidence type="ECO:0000256" key="8">
    <source>
        <dbReference type="ARBA" id="ARBA00048359"/>
    </source>
</evidence>
<evidence type="ECO:0000256" key="7">
    <source>
        <dbReference type="ARBA" id="ARBA00023146"/>
    </source>
</evidence>
<dbReference type="PROSITE" id="PS00178">
    <property type="entry name" value="AA_TRNA_LIGASE_I"/>
    <property type="match status" value="1"/>
</dbReference>
<evidence type="ECO:0000256" key="6">
    <source>
        <dbReference type="ARBA" id="ARBA00022917"/>
    </source>
</evidence>
<dbReference type="SUPFAM" id="SSF52374">
    <property type="entry name" value="Nucleotidylyl transferase"/>
    <property type="match status" value="1"/>
</dbReference>
<feature type="domain" description="Methionyl/Valyl/Leucyl/Isoleucyl-tRNA synthetase anticodon-binding" evidence="11">
    <location>
        <begin position="550"/>
        <end position="712"/>
    </location>
</feature>
<dbReference type="KEGG" id="vfg:C9I84_039"/>
<dbReference type="GO" id="GO:0005524">
    <property type="term" value="F:ATP binding"/>
    <property type="evidence" value="ECO:0007669"/>
    <property type="project" value="UniProtKB-KW"/>
</dbReference>
<evidence type="ECO:0000256" key="5">
    <source>
        <dbReference type="ARBA" id="ARBA00022840"/>
    </source>
</evidence>
<organism evidence="12 13">
    <name type="scientific">Candidatus Vidania fulgoroideorum</name>
    <dbReference type="NCBI Taxonomy" id="881286"/>
    <lineage>
        <taxon>Bacteria</taxon>
        <taxon>Pseudomonadati</taxon>
        <taxon>Pseudomonadota</taxon>
        <taxon>Betaproteobacteria</taxon>
        <taxon>Candidatus Vidania</taxon>
    </lineage>
</organism>
<dbReference type="GO" id="GO:0005829">
    <property type="term" value="C:cytosol"/>
    <property type="evidence" value="ECO:0007669"/>
    <property type="project" value="TreeGrafter"/>
</dbReference>
<feature type="domain" description="Aminoacyl-tRNA synthetase class Ia" evidence="10">
    <location>
        <begin position="33"/>
        <end position="511"/>
    </location>
</feature>
<evidence type="ECO:0000256" key="2">
    <source>
        <dbReference type="ARBA" id="ARBA00022490"/>
    </source>
</evidence>
<gene>
    <name evidence="12" type="ORF">C9I84_039</name>
</gene>
<comment type="catalytic activity">
    <reaction evidence="8">
        <text>tRNA(Ile) + L-isoleucine + ATP = L-isoleucyl-tRNA(Ile) + AMP + diphosphate</text>
        <dbReference type="Rhea" id="RHEA:11060"/>
        <dbReference type="Rhea" id="RHEA-COMP:9666"/>
        <dbReference type="Rhea" id="RHEA-COMP:9695"/>
        <dbReference type="ChEBI" id="CHEBI:30616"/>
        <dbReference type="ChEBI" id="CHEBI:33019"/>
        <dbReference type="ChEBI" id="CHEBI:58045"/>
        <dbReference type="ChEBI" id="CHEBI:78442"/>
        <dbReference type="ChEBI" id="CHEBI:78528"/>
        <dbReference type="ChEBI" id="CHEBI:456215"/>
        <dbReference type="EC" id="6.1.1.5"/>
    </reaction>
</comment>
<dbReference type="InterPro" id="IPR050081">
    <property type="entry name" value="Ile-tRNA_ligase"/>
</dbReference>
<proteinExistence type="inferred from homology"/>
<keyword evidence="4 9" id="KW-0547">Nucleotide-binding</keyword>
<dbReference type="GO" id="GO:0006428">
    <property type="term" value="P:isoleucyl-tRNA aminoacylation"/>
    <property type="evidence" value="ECO:0007669"/>
    <property type="project" value="TreeGrafter"/>
</dbReference>
<dbReference type="Pfam" id="PF08264">
    <property type="entry name" value="Anticodon_1"/>
    <property type="match status" value="1"/>
</dbReference>
<comment type="similarity">
    <text evidence="1">Belongs to the class-I aminoacyl-tRNA synthetase family. IleS type 1 subfamily.</text>
</comment>
<evidence type="ECO:0000313" key="12">
    <source>
        <dbReference type="EMBL" id="AXN02444.1"/>
    </source>
</evidence>
<dbReference type="SUPFAM" id="SSF47323">
    <property type="entry name" value="Anticodon-binding domain of a subclass of class I aminoacyl-tRNA synthetases"/>
    <property type="match status" value="1"/>
</dbReference>
<sequence length="774" mass="93769">MKETLNIINNSKFIVNTNFRKNEICNFKKLNLFSKKKNKKVFILHDGPPYANGEIHLGHCINKILKDFILRSKTLLGYYTPFIMGWDCHGIPIEIEVEKKKIKNNISFKKECIKFSDLNIKKQKNIFKKLAIYNLVDFYKTTDFIIEEKEIKILHFLIKKKKIFLKKKKNNWCFMCNSTISYHEIEYKKSTGIILYIKNTIIKIKNIKKLFFLKKIYVNTKKNFIFVNPLTGKNIKIIKKKKNKKYYKIDNNINKILFIKNNVIIQFLKNKKIKFKIFKSKIKICWRHKSFLILKKTKQFFLKFGKKIKNKINKLIDNLICFPKNANKNLKKIINNRKEWVISRQRKWGVPMCLFKKNNKFFFKESKKIYKKILHNIKKKGIIYWDEEKISKKKKIKKITDTLDVWFDSGLTHTTVLNRKKFPYSANLYVEGYDQYRGWFNSSIITSFILYKKLPFKEIFVHGFALDKHGKKMSKSKNNVIKPSYIIDKYGVDILRLYISIRNLKKDVKFSENDILNAKKIYLKFRNTFKFLINNIDDLNKKNNKILDIDKYFYIKTKIKINKIISNIKKYNFHIVIKILENFFTKDLSNIFFEILKDRIYILNKNSKSRTSAQTVLKYIGKEFSRILFIFTPFLSNELWIFFSKNKITEKKLKIKKITEKKLYKKWKKIFIVRKKILDKIIFKDKNYLKKLKIIIKFKKKEYNIFKKYKKELKYLFLVRKVVIKLSTKNKFKIIIDKNIKKCLRCWRYYKKIKKTCLICRKIINKENIERKYI</sequence>
<dbReference type="InterPro" id="IPR014729">
    <property type="entry name" value="Rossmann-like_a/b/a_fold"/>
</dbReference>
<dbReference type="GO" id="GO:0004822">
    <property type="term" value="F:isoleucine-tRNA ligase activity"/>
    <property type="evidence" value="ECO:0007669"/>
    <property type="project" value="UniProtKB-EC"/>
</dbReference>
<dbReference type="Proteomes" id="UP000257084">
    <property type="component" value="Chromosome"/>
</dbReference>
<evidence type="ECO:0000256" key="1">
    <source>
        <dbReference type="ARBA" id="ARBA00006887"/>
    </source>
</evidence>
<dbReference type="AlphaFoldDB" id="A0A346E0D9"/>
<evidence type="ECO:0000256" key="3">
    <source>
        <dbReference type="ARBA" id="ARBA00022598"/>
    </source>
</evidence>
<keyword evidence="5 9" id="KW-0067">ATP-binding</keyword>
<evidence type="ECO:0000259" key="10">
    <source>
        <dbReference type="Pfam" id="PF00133"/>
    </source>
</evidence>
<name>A0A346E0D9_9PROT</name>
<dbReference type="PANTHER" id="PTHR42765:SF1">
    <property type="entry name" value="ISOLEUCINE--TRNA LIGASE, MITOCHONDRIAL"/>
    <property type="match status" value="1"/>
</dbReference>
<evidence type="ECO:0000313" key="13">
    <source>
        <dbReference type="Proteomes" id="UP000257084"/>
    </source>
</evidence>
<protein>
    <submittedName>
        <fullName evidence="12">Isoleucyl-tRNA synthetase</fullName>
    </submittedName>
</protein>
<dbReference type="InterPro" id="IPR002300">
    <property type="entry name" value="aa-tRNA-synth_Ia"/>
</dbReference>
<dbReference type="InterPro" id="IPR009080">
    <property type="entry name" value="tRNAsynth_Ia_anticodon-bd"/>
</dbReference>
<dbReference type="Pfam" id="PF00133">
    <property type="entry name" value="tRNA-synt_1"/>
    <property type="match status" value="1"/>
</dbReference>
<keyword evidence="7 9" id="KW-0030">Aminoacyl-tRNA synthetase</keyword>
<dbReference type="EMBL" id="CP028360">
    <property type="protein sequence ID" value="AXN02444.1"/>
    <property type="molecule type" value="Genomic_DNA"/>
</dbReference>
<dbReference type="PANTHER" id="PTHR42765">
    <property type="entry name" value="SOLEUCYL-TRNA SYNTHETASE"/>
    <property type="match status" value="1"/>
</dbReference>
<keyword evidence="6 9" id="KW-0648">Protein biosynthesis</keyword>
<dbReference type="Gene3D" id="3.40.50.620">
    <property type="entry name" value="HUPs"/>
    <property type="match status" value="2"/>
</dbReference>
<evidence type="ECO:0000256" key="4">
    <source>
        <dbReference type="ARBA" id="ARBA00022741"/>
    </source>
</evidence>
<dbReference type="InterPro" id="IPR001412">
    <property type="entry name" value="aa-tRNA-synth_I_CS"/>
</dbReference>
<evidence type="ECO:0000259" key="11">
    <source>
        <dbReference type="Pfam" id="PF08264"/>
    </source>
</evidence>
<evidence type="ECO:0000256" key="9">
    <source>
        <dbReference type="RuleBase" id="RU363035"/>
    </source>
</evidence>
<keyword evidence="2" id="KW-0963">Cytoplasm</keyword>
<reference evidence="12 13" key="1">
    <citation type="submission" date="2018-03" db="EMBL/GenBank/DDBJ databases">
        <title>A parallel universe: an anciently diverged bacterial symbiosis in a Hawaiian planthopper (Hemiptera: Cixiidae) reveals rearranged nutritional responsibilities.</title>
        <authorList>
            <person name="Bennett G."/>
            <person name="Mao M."/>
        </authorList>
    </citation>
    <scope>NUCLEOTIDE SEQUENCE [LARGE SCALE GENOMIC DNA]</scope>
    <source>
        <strain evidence="12 13">OLIH</strain>
    </source>
</reference>
<keyword evidence="3 9" id="KW-0436">Ligase</keyword>
<keyword evidence="13" id="KW-1185">Reference proteome</keyword>